<organismHost>
    <name type="scientific">Choristoneura fumiferana</name>
    <name type="common">Spruce budworm moth</name>
    <name type="synonym">Archips fumiferana</name>
    <dbReference type="NCBI Taxonomy" id="7141"/>
</organismHost>
<dbReference type="PROSITE" id="PS50089">
    <property type="entry name" value="ZF_RING_2"/>
    <property type="match status" value="1"/>
</dbReference>
<dbReference type="OrthoDB" id="8894at10239"/>
<keyword evidence="2 4" id="KW-0863">Zinc-finger</keyword>
<reference evidence="7 8" key="5">
    <citation type="journal article" date="1996" name="Virology">
        <title>Studies of Choristoneura fumiferana nuclear polyhedrosis virus gene expression in insect cells.</title>
        <authorList>
            <person name="Qiu W."/>
            <person name="Liu J.J."/>
            <person name="Carstens E.B."/>
        </authorList>
    </citation>
    <scope>NUCLEOTIDE SEQUENCE [LARGE SCALE GENOMIC DNA]</scope>
</reference>
<reference evidence="7 8" key="4">
    <citation type="journal article" date="1995" name="Virology">
        <title>Identification, localization, transcription, and sequence analysis of the Choristoneura fumiferana nuclear polyhedrosis virus DNA polymerase gene.</title>
        <authorList>
            <person name="Liu J.J."/>
            <person name="Carstens E.B."/>
        </authorList>
    </citation>
    <scope>NUCLEOTIDE SEQUENCE [LARGE SCALE GENOMIC DNA]</scope>
</reference>
<dbReference type="RefSeq" id="NP_848391.1">
    <property type="nucleotide sequence ID" value="NC_004778.3"/>
</dbReference>
<keyword evidence="1" id="KW-0479">Metal-binding</keyword>
<evidence type="ECO:0000313" key="7">
    <source>
        <dbReference type="EMBL" id="AAP29862.1"/>
    </source>
</evidence>
<reference evidence="7 8" key="6">
    <citation type="journal article" date="1996" name="Virology">
        <title>Identification, molecular cloning, and transcription analysis of the Choristoneura fumiferana nuclear polyhedrosis virus spindle-like protein gene.</title>
        <authorList>
            <person name="Liu J.J."/>
            <person name="Carstens E.B."/>
        </authorList>
    </citation>
    <scope>NUCLEOTIDE SEQUENCE [LARGE SCALE GENOMIC DNA]</scope>
</reference>
<accession>Q7TLR7</accession>
<dbReference type="GO" id="GO:0008270">
    <property type="term" value="F:zinc ion binding"/>
    <property type="evidence" value="ECO:0007669"/>
    <property type="project" value="UniProtKB-KW"/>
</dbReference>
<evidence type="ECO:0000256" key="3">
    <source>
        <dbReference type="ARBA" id="ARBA00022833"/>
    </source>
</evidence>
<dbReference type="InterPro" id="IPR017907">
    <property type="entry name" value="Znf_RING_CS"/>
</dbReference>
<organism evidence="7 8">
    <name type="scientific">Choristoneura fumiferana nuclear polyhedrosis virus</name>
    <name type="common">CfMNPV</name>
    <dbReference type="NCBI Taxonomy" id="208973"/>
    <lineage>
        <taxon>Viruses</taxon>
        <taxon>Viruses incertae sedis</taxon>
        <taxon>Naldaviricetes</taxon>
        <taxon>Lefavirales</taxon>
        <taxon>Baculoviridae</taxon>
        <taxon>Alphabaculovirus</taxon>
        <taxon>Alphabaculovirus chofumiferanae</taxon>
    </lineage>
</organism>
<dbReference type="Pfam" id="PF00097">
    <property type="entry name" value="zf-C3HC4"/>
    <property type="match status" value="1"/>
</dbReference>
<dbReference type="PROSITE" id="PS00518">
    <property type="entry name" value="ZF_RING_1"/>
    <property type="match status" value="1"/>
</dbReference>
<feature type="coiled-coil region" evidence="5">
    <location>
        <begin position="185"/>
        <end position="233"/>
    </location>
</feature>
<reference evidence="7 8" key="3">
    <citation type="journal article" date="1995" name="Virology">
        <title>Identification and analysis of a putative origin of DNA replication in the Choristoneura fumiferana multinucleocapsid nuclear polyhedrosis virus genome.</title>
        <authorList>
            <person name="Xie W.D."/>
            <person name="Arif B."/>
            <person name="Dobos P."/>
            <person name="Krell P.J."/>
        </authorList>
    </citation>
    <scope>NUCLEOTIDE SEQUENCE [LARGE SCALE GENOMIC DNA]</scope>
</reference>
<proteinExistence type="predicted"/>
<evidence type="ECO:0000256" key="4">
    <source>
        <dbReference type="PROSITE-ProRule" id="PRU00175"/>
    </source>
</evidence>
<dbReference type="Gene3D" id="3.30.40.10">
    <property type="entry name" value="Zinc/RING finger domain, C3HC4 (zinc finger)"/>
    <property type="match status" value="1"/>
</dbReference>
<evidence type="ECO:0000256" key="1">
    <source>
        <dbReference type="ARBA" id="ARBA00022723"/>
    </source>
</evidence>
<keyword evidence="8" id="KW-1185">Reference proteome</keyword>
<reference evidence="7 8" key="8">
    <citation type="journal article" date="2002" name="Virus Res.">
        <title>Identification and molecular characterization of the baculovirus CfMNPV early genes: ie-1, ie-2 and pe38.</title>
        <authorList>
            <person name="Carstens E.B."/>
            <person name="Liu J.J."/>
            <person name="Dominy C."/>
        </authorList>
    </citation>
    <scope>NUCLEOTIDE SEQUENCE [LARGE SCALE GENOMIC DNA]</scope>
</reference>
<reference evidence="7 8" key="1">
    <citation type="journal article" date="1992" name="Virus Res.">
        <title>Identification of bent DNA and ARS fragments in the genome of Choristoneura fumiferana nuclear polyhedrosis virus.</title>
        <authorList>
            <person name="Lee H.Y."/>
            <person name="Arif B."/>
            <person name="Dobos P."/>
            <person name="Krell P."/>
        </authorList>
    </citation>
    <scope>NUCLEOTIDE SEQUENCE [LARGE SCALE GENOMIC DNA]</scope>
</reference>
<keyword evidence="5" id="KW-0175">Coiled coil</keyword>
<dbReference type="InterPro" id="IPR013083">
    <property type="entry name" value="Znf_RING/FYVE/PHD"/>
</dbReference>
<dbReference type="GeneID" id="1482720"/>
<sequence>MDTVKLQCHICCSVGDVKNYFLQPADVITILPIVELYTCKHHLCAMCVRKIAQRAANKRVECPMCRRKNAHFNVYSVNRNSVDALRCAVADVREYGRFNGLVDAASLALGLFEHSLLDVEPAPENAIKPSELQIVLKRLQTQIEEQTRANYELQLRATALSQALEEVNYRLNKTQSDYSEACKQVEALRGNRLREERALKALTDKYAQWADKNAKMQRENDKLTNENIGLIRDNNLFKQNIARKRKSAP</sequence>
<reference evidence="7 8" key="2">
    <citation type="journal article" date="1995" name="J. Gen. Virol.">
        <title>Characterization, sequencing and phylogeny of the ecdysteroid UDP-glucosyltransferase gene from two distinct nuclear polyhedrosis viruses isolated from Choristoneura fumiferana.</title>
        <authorList>
            <person name="Barrett J.W."/>
            <person name="Krell P.J."/>
            <person name="Arif B.M."/>
        </authorList>
    </citation>
    <scope>NUCLEOTIDE SEQUENCE [LARGE SCALE GENOMIC DNA]</scope>
</reference>
<dbReference type="Proteomes" id="UP000204418">
    <property type="component" value="Segment"/>
</dbReference>
<dbReference type="InterPro" id="IPR018957">
    <property type="entry name" value="Znf_C3HC4_RING-type"/>
</dbReference>
<reference evidence="7 8" key="7">
    <citation type="journal article" date="2000" name="Virology">
        <title>Identification and molecular characterization of the Choristoneura fumiferana multicapsid nucleopolyhedrovirus genomic region encoding the regulatory genes pkip, p47, lef-12, and gta.</title>
        <authorList>
            <person name="Lapointe R."/>
            <person name="Back D.W."/>
            <person name="Ding Q."/>
            <person name="Carstens E.B."/>
        </authorList>
    </citation>
    <scope>NUCLEOTIDE SEQUENCE [LARGE SCALE GENOMIC DNA]</scope>
</reference>
<dbReference type="KEGG" id="vg:1482720"/>
<dbReference type="InterPro" id="IPR001841">
    <property type="entry name" value="Znf_RING"/>
</dbReference>
<dbReference type="EMBL" id="AF512031">
    <property type="protein sequence ID" value="AAP29862.1"/>
    <property type="molecule type" value="Genomic_DNA"/>
</dbReference>
<evidence type="ECO:0000256" key="5">
    <source>
        <dbReference type="SAM" id="Coils"/>
    </source>
</evidence>
<evidence type="ECO:0000259" key="6">
    <source>
        <dbReference type="PROSITE" id="PS50089"/>
    </source>
</evidence>
<reference evidence="7 8" key="9">
    <citation type="journal article" date="2005" name="J. Gen. Virol.">
        <title>Analysis of the Choristoneura fumiferana nucleopolyhedrovirus genome.</title>
        <authorList>
            <person name="de Jong J.G."/>
            <person name="Lauzon H.A."/>
            <person name="Dominy C."/>
            <person name="Poloumienko A."/>
            <person name="Carstens E.B."/>
            <person name="Arif B.M."/>
            <person name="Krell P.J."/>
        </authorList>
    </citation>
    <scope>NUCLEOTIDE SEQUENCE [LARGE SCALE GENOMIC DNA]</scope>
</reference>
<feature type="domain" description="RING-type" evidence="6">
    <location>
        <begin position="8"/>
        <end position="66"/>
    </location>
</feature>
<dbReference type="SUPFAM" id="SSF57850">
    <property type="entry name" value="RING/U-box"/>
    <property type="match status" value="1"/>
</dbReference>
<evidence type="ECO:0000256" key="2">
    <source>
        <dbReference type="ARBA" id="ARBA00022771"/>
    </source>
</evidence>
<keyword evidence="3" id="KW-0862">Zinc</keyword>
<evidence type="ECO:0000313" key="8">
    <source>
        <dbReference type="Proteomes" id="UP000204418"/>
    </source>
</evidence>
<name>Q7TLR7_NPVCF</name>
<protein>
    <submittedName>
        <fullName evidence="7">Cg30</fullName>
    </submittedName>
</protein>